<organism evidence="1 2">
    <name type="scientific">Apostasia shenzhenica</name>
    <dbReference type="NCBI Taxonomy" id="1088818"/>
    <lineage>
        <taxon>Eukaryota</taxon>
        <taxon>Viridiplantae</taxon>
        <taxon>Streptophyta</taxon>
        <taxon>Embryophyta</taxon>
        <taxon>Tracheophyta</taxon>
        <taxon>Spermatophyta</taxon>
        <taxon>Magnoliopsida</taxon>
        <taxon>Liliopsida</taxon>
        <taxon>Asparagales</taxon>
        <taxon>Orchidaceae</taxon>
        <taxon>Apostasioideae</taxon>
        <taxon>Apostasia</taxon>
    </lineage>
</organism>
<proteinExistence type="predicted"/>
<gene>
    <name evidence="1" type="ORF">AXF42_Ash003393</name>
</gene>
<dbReference type="AlphaFoldDB" id="A0A2I0BG14"/>
<sequence length="122" mass="13905">MANHTILQQAYIKKIIPGRRPCLEAEKHRWKRYGTGQARPQLGRPLHHPRCIGPRHLQVGASRWHPPPQNLEWERPQKILLITISILIIRNIGALITSTTCSEGQTPSPSLRLSDHCMIETS</sequence>
<dbReference type="Proteomes" id="UP000236161">
    <property type="component" value="Unassembled WGS sequence"/>
</dbReference>
<dbReference type="EMBL" id="KZ451885">
    <property type="protein sequence ID" value="PKA66738.1"/>
    <property type="molecule type" value="Genomic_DNA"/>
</dbReference>
<evidence type="ECO:0000313" key="1">
    <source>
        <dbReference type="EMBL" id="PKA66738.1"/>
    </source>
</evidence>
<accession>A0A2I0BG14</accession>
<name>A0A2I0BG14_9ASPA</name>
<protein>
    <submittedName>
        <fullName evidence="1">Uncharacterized protein</fullName>
    </submittedName>
</protein>
<evidence type="ECO:0000313" key="2">
    <source>
        <dbReference type="Proteomes" id="UP000236161"/>
    </source>
</evidence>
<reference evidence="1 2" key="1">
    <citation type="journal article" date="2017" name="Nature">
        <title>The Apostasia genome and the evolution of orchids.</title>
        <authorList>
            <person name="Zhang G.Q."/>
            <person name="Liu K.W."/>
            <person name="Li Z."/>
            <person name="Lohaus R."/>
            <person name="Hsiao Y.Y."/>
            <person name="Niu S.C."/>
            <person name="Wang J.Y."/>
            <person name="Lin Y.C."/>
            <person name="Xu Q."/>
            <person name="Chen L.J."/>
            <person name="Yoshida K."/>
            <person name="Fujiwara S."/>
            <person name="Wang Z.W."/>
            <person name="Zhang Y.Q."/>
            <person name="Mitsuda N."/>
            <person name="Wang M."/>
            <person name="Liu G.H."/>
            <person name="Pecoraro L."/>
            <person name="Huang H.X."/>
            <person name="Xiao X.J."/>
            <person name="Lin M."/>
            <person name="Wu X.Y."/>
            <person name="Wu W.L."/>
            <person name="Chen Y.Y."/>
            <person name="Chang S.B."/>
            <person name="Sakamoto S."/>
            <person name="Ohme-Takagi M."/>
            <person name="Yagi M."/>
            <person name="Zeng S.J."/>
            <person name="Shen C.Y."/>
            <person name="Yeh C.M."/>
            <person name="Luo Y.B."/>
            <person name="Tsai W.C."/>
            <person name="Van de Peer Y."/>
            <person name="Liu Z.J."/>
        </authorList>
    </citation>
    <scope>NUCLEOTIDE SEQUENCE [LARGE SCALE GENOMIC DNA]</scope>
    <source>
        <strain evidence="2">cv. Shenzhen</strain>
        <tissue evidence="1">Stem</tissue>
    </source>
</reference>
<keyword evidence="2" id="KW-1185">Reference proteome</keyword>